<accession>A0AAQ4EUN0</accession>
<keyword evidence="2" id="KW-0732">Signal</keyword>
<keyword evidence="1" id="KW-1133">Transmembrane helix</keyword>
<evidence type="ECO:0008006" key="5">
    <source>
        <dbReference type="Google" id="ProtNLM"/>
    </source>
</evidence>
<feature type="signal peptide" evidence="2">
    <location>
        <begin position="1"/>
        <end position="19"/>
    </location>
</feature>
<name>A0AAQ4EUN0_AMBAM</name>
<sequence>MKFLAVCLLLGAALHVAQSMFLGSLLLALPFGPIVATNGILGFKVAMGAALLSALGRRGLGGHYGFHVRAGSGIGDDQRPAGQLGERRGLLLPAPSVMTTEQPEPTVHMPISALRDLLRVERPHHEMDVMFTFLKEIDDHDCVSRMVCESAADALRLGKVGNATVHFFADNTGLKTGPGAVFVSAAQTGRAQGLHGCATAFPKCAADLPHILSMAGLM</sequence>
<keyword evidence="4" id="KW-1185">Reference proteome</keyword>
<proteinExistence type="predicted"/>
<feature type="chain" id="PRO_5042918470" description="Secreted protein" evidence="2">
    <location>
        <begin position="20"/>
        <end position="218"/>
    </location>
</feature>
<keyword evidence="1" id="KW-0472">Membrane</keyword>
<evidence type="ECO:0000313" key="3">
    <source>
        <dbReference type="EMBL" id="KAK8778534.1"/>
    </source>
</evidence>
<feature type="transmembrane region" description="Helical" evidence="1">
    <location>
        <begin position="35"/>
        <end position="55"/>
    </location>
</feature>
<evidence type="ECO:0000313" key="4">
    <source>
        <dbReference type="Proteomes" id="UP001321473"/>
    </source>
</evidence>
<dbReference type="AlphaFoldDB" id="A0AAQ4EUN0"/>
<keyword evidence="1" id="KW-0812">Transmembrane</keyword>
<organism evidence="3 4">
    <name type="scientific">Amblyomma americanum</name>
    <name type="common">Lone star tick</name>
    <dbReference type="NCBI Taxonomy" id="6943"/>
    <lineage>
        <taxon>Eukaryota</taxon>
        <taxon>Metazoa</taxon>
        <taxon>Ecdysozoa</taxon>
        <taxon>Arthropoda</taxon>
        <taxon>Chelicerata</taxon>
        <taxon>Arachnida</taxon>
        <taxon>Acari</taxon>
        <taxon>Parasitiformes</taxon>
        <taxon>Ixodida</taxon>
        <taxon>Ixodoidea</taxon>
        <taxon>Ixodidae</taxon>
        <taxon>Amblyomminae</taxon>
        <taxon>Amblyomma</taxon>
    </lineage>
</organism>
<evidence type="ECO:0000256" key="2">
    <source>
        <dbReference type="SAM" id="SignalP"/>
    </source>
</evidence>
<comment type="caution">
    <text evidence="3">The sequence shown here is derived from an EMBL/GenBank/DDBJ whole genome shotgun (WGS) entry which is preliminary data.</text>
</comment>
<reference evidence="3 4" key="1">
    <citation type="journal article" date="2023" name="Arcadia Sci">
        <title>De novo assembly of a long-read Amblyomma americanum tick genome.</title>
        <authorList>
            <person name="Chou S."/>
            <person name="Poskanzer K.E."/>
            <person name="Rollins M."/>
            <person name="Thuy-Boun P.S."/>
        </authorList>
    </citation>
    <scope>NUCLEOTIDE SEQUENCE [LARGE SCALE GENOMIC DNA]</scope>
    <source>
        <strain evidence="3">F_SG_1</strain>
        <tissue evidence="3">Salivary glands</tissue>
    </source>
</reference>
<protein>
    <recommendedName>
        <fullName evidence="5">Secreted protein</fullName>
    </recommendedName>
</protein>
<dbReference type="EMBL" id="JARKHS020010632">
    <property type="protein sequence ID" value="KAK8778534.1"/>
    <property type="molecule type" value="Genomic_DNA"/>
</dbReference>
<gene>
    <name evidence="3" type="ORF">V5799_020125</name>
</gene>
<evidence type="ECO:0000256" key="1">
    <source>
        <dbReference type="SAM" id="Phobius"/>
    </source>
</evidence>
<dbReference type="Proteomes" id="UP001321473">
    <property type="component" value="Unassembled WGS sequence"/>
</dbReference>